<comment type="caution">
    <text evidence="11">The sequence shown here is derived from an EMBL/GenBank/DDBJ whole genome shotgun (WGS) entry which is preliminary data.</text>
</comment>
<feature type="domain" description="S-adenosylmethionine synthetase central" evidence="9">
    <location>
        <begin position="109"/>
        <end position="227"/>
    </location>
</feature>
<proteinExistence type="predicted"/>
<dbReference type="GO" id="GO:0004478">
    <property type="term" value="F:methionine adenosyltransferase activity"/>
    <property type="evidence" value="ECO:0007669"/>
    <property type="project" value="InterPro"/>
</dbReference>
<evidence type="ECO:0000313" key="11">
    <source>
        <dbReference type="EMBL" id="OQW86039.1"/>
    </source>
</evidence>
<reference evidence="11 12" key="1">
    <citation type="submission" date="2017-01" db="EMBL/GenBank/DDBJ databases">
        <title>Novel large sulfur bacteria in the metagenomes of groundwater-fed chemosynthetic microbial mats in the Lake Huron basin.</title>
        <authorList>
            <person name="Sharrar A.M."/>
            <person name="Flood B.E."/>
            <person name="Bailey J.V."/>
            <person name="Jones D.S."/>
            <person name="Biddanda B."/>
            <person name="Ruberg S.A."/>
            <person name="Marcus D.N."/>
            <person name="Dick G.J."/>
        </authorList>
    </citation>
    <scope>NUCLEOTIDE SEQUENCE [LARGE SCALE GENOMIC DNA]</scope>
    <source>
        <strain evidence="11">A7</strain>
    </source>
</reference>
<organism evidence="11 12">
    <name type="scientific">Rhodoferax ferrireducens</name>
    <dbReference type="NCBI Taxonomy" id="192843"/>
    <lineage>
        <taxon>Bacteria</taxon>
        <taxon>Pseudomonadati</taxon>
        <taxon>Pseudomonadota</taxon>
        <taxon>Betaproteobacteria</taxon>
        <taxon>Burkholderiales</taxon>
        <taxon>Comamonadaceae</taxon>
        <taxon>Rhodoferax</taxon>
    </lineage>
</organism>
<protein>
    <recommendedName>
        <fullName evidence="13">Methionine adenosyltransferase</fullName>
    </recommendedName>
</protein>
<keyword evidence="1" id="KW-0554">One-carbon metabolism</keyword>
<dbReference type="AlphaFoldDB" id="A0A1W9KPI9"/>
<dbReference type="GO" id="GO:0006556">
    <property type="term" value="P:S-adenosylmethionine biosynthetic process"/>
    <property type="evidence" value="ECO:0007669"/>
    <property type="project" value="InterPro"/>
</dbReference>
<dbReference type="Pfam" id="PF02773">
    <property type="entry name" value="S-AdoMet_synt_C"/>
    <property type="match status" value="1"/>
</dbReference>
<feature type="domain" description="S-adenosylmethionine synthetase N-terminal" evidence="8">
    <location>
        <begin position="4"/>
        <end position="57"/>
    </location>
</feature>
<keyword evidence="4" id="KW-0547">Nucleotide-binding</keyword>
<dbReference type="GO" id="GO:0005524">
    <property type="term" value="F:ATP binding"/>
    <property type="evidence" value="ECO:0007669"/>
    <property type="project" value="UniProtKB-KW"/>
</dbReference>
<dbReference type="InterPro" id="IPR022628">
    <property type="entry name" value="S-AdoMet_synt_N"/>
</dbReference>
<evidence type="ECO:0000259" key="8">
    <source>
        <dbReference type="Pfam" id="PF00438"/>
    </source>
</evidence>
<dbReference type="SUPFAM" id="SSF55973">
    <property type="entry name" value="S-adenosylmethionine synthetase"/>
    <property type="match status" value="3"/>
</dbReference>
<dbReference type="GO" id="GO:0006730">
    <property type="term" value="P:one-carbon metabolic process"/>
    <property type="evidence" value="ECO:0007669"/>
    <property type="project" value="UniProtKB-KW"/>
</dbReference>
<evidence type="ECO:0000256" key="7">
    <source>
        <dbReference type="ARBA" id="ARBA00022958"/>
    </source>
</evidence>
<keyword evidence="3" id="KW-0479">Metal-binding</keyword>
<dbReference type="Pfam" id="PF00438">
    <property type="entry name" value="S-AdoMet_synt_N"/>
    <property type="match status" value="1"/>
</dbReference>
<dbReference type="InterPro" id="IPR022636">
    <property type="entry name" value="S-AdoMet_synthetase_sfam"/>
</dbReference>
<dbReference type="InterPro" id="IPR002133">
    <property type="entry name" value="S-AdoMet_synthetase"/>
</dbReference>
<dbReference type="InterPro" id="IPR022629">
    <property type="entry name" value="S-AdoMet_synt_central"/>
</dbReference>
<evidence type="ECO:0008006" key="13">
    <source>
        <dbReference type="Google" id="ProtNLM"/>
    </source>
</evidence>
<dbReference type="PANTHER" id="PTHR11964">
    <property type="entry name" value="S-ADENOSYLMETHIONINE SYNTHETASE"/>
    <property type="match status" value="1"/>
</dbReference>
<dbReference type="Pfam" id="PF02772">
    <property type="entry name" value="S-AdoMet_synt_M"/>
    <property type="match status" value="1"/>
</dbReference>
<dbReference type="EMBL" id="MTEI01000024">
    <property type="protein sequence ID" value="OQW86039.1"/>
    <property type="molecule type" value="Genomic_DNA"/>
</dbReference>
<keyword evidence="6" id="KW-0460">Magnesium</keyword>
<dbReference type="GO" id="GO:0046872">
    <property type="term" value="F:metal ion binding"/>
    <property type="evidence" value="ECO:0007669"/>
    <property type="project" value="UniProtKB-KW"/>
</dbReference>
<evidence type="ECO:0000256" key="2">
    <source>
        <dbReference type="ARBA" id="ARBA00022679"/>
    </source>
</evidence>
<evidence type="ECO:0000259" key="10">
    <source>
        <dbReference type="Pfam" id="PF02773"/>
    </source>
</evidence>
<keyword evidence="7" id="KW-0630">Potassium</keyword>
<evidence type="ECO:0000256" key="3">
    <source>
        <dbReference type="ARBA" id="ARBA00022723"/>
    </source>
</evidence>
<evidence type="ECO:0000256" key="1">
    <source>
        <dbReference type="ARBA" id="ARBA00022563"/>
    </source>
</evidence>
<evidence type="ECO:0000256" key="4">
    <source>
        <dbReference type="ARBA" id="ARBA00022741"/>
    </source>
</evidence>
<feature type="domain" description="S-adenosylmethionine synthetase C-terminal" evidence="10">
    <location>
        <begin position="232"/>
        <end position="307"/>
    </location>
</feature>
<evidence type="ECO:0000256" key="6">
    <source>
        <dbReference type="ARBA" id="ARBA00022842"/>
    </source>
</evidence>
<gene>
    <name evidence="11" type="ORF">BWK72_19155</name>
</gene>
<dbReference type="Proteomes" id="UP000192505">
    <property type="component" value="Unassembled WGS sequence"/>
</dbReference>
<keyword evidence="2" id="KW-0808">Transferase</keyword>
<evidence type="ECO:0000259" key="9">
    <source>
        <dbReference type="Pfam" id="PF02772"/>
    </source>
</evidence>
<dbReference type="Gene3D" id="3.30.300.10">
    <property type="match status" value="3"/>
</dbReference>
<evidence type="ECO:0000313" key="12">
    <source>
        <dbReference type="Proteomes" id="UP000192505"/>
    </source>
</evidence>
<name>A0A1W9KPI9_9BURK</name>
<evidence type="ECO:0000256" key="5">
    <source>
        <dbReference type="ARBA" id="ARBA00022840"/>
    </source>
</evidence>
<keyword evidence="5" id="KW-0067">ATP-binding</keyword>
<accession>A0A1W9KPI9</accession>
<dbReference type="InterPro" id="IPR022630">
    <property type="entry name" value="S-AdoMet_synt_C"/>
</dbReference>
<sequence>MIHFAEAVLPGHPDKLCDHIADTIVAEALLADPDAFAQIEMGVWGDDAWLSGHIVSRMPLPRTPSEILVDAAVSLGLGNGNWIDATRYRIADTVCVNLDDPREGKGICDDQSIVIGYAGYDRKTRYLPPEHFLVHALAEQLWQSCRSGELAGCGSDGKTLITLREEGQRWTLESVVVTLQHPKDLPMMTLVQGVHSCLRQGYESLQATDARWVANWRDVDILVNPNGPHFRGGSDGDNGQTGRKLVMDYYGPRIPIGGGALAGKHPAHVDRMAARRARQAAIHAVQTGAPECLIRLAYAPNRNTPLQEVWEIGGRGERQVKGYFDFDQMVAGLRPGFPKAEQGKGVYAWALPEDPDSLNVSGRSTG</sequence>